<reference evidence="3 4" key="1">
    <citation type="submission" date="2018-02" db="EMBL/GenBank/DDBJ databases">
        <title>Subsurface microbial communities from deep shales in Ohio and West Virginia, USA.</title>
        <authorList>
            <person name="Wrighton K."/>
        </authorList>
    </citation>
    <scope>NUCLEOTIDE SEQUENCE [LARGE SCALE GENOMIC DNA]</scope>
    <source>
        <strain evidence="3 4">OWC-G53F</strain>
    </source>
</reference>
<dbReference type="AlphaFoldDB" id="A0A2S6H773"/>
<organism evidence="3 4">
    <name type="scientific">Methylobacter tundripaludum</name>
    <dbReference type="NCBI Taxonomy" id="173365"/>
    <lineage>
        <taxon>Bacteria</taxon>
        <taxon>Pseudomonadati</taxon>
        <taxon>Pseudomonadota</taxon>
        <taxon>Gammaproteobacteria</taxon>
        <taxon>Methylococcales</taxon>
        <taxon>Methylococcaceae</taxon>
        <taxon>Methylobacter</taxon>
    </lineage>
</organism>
<dbReference type="OrthoDB" id="5621714at2"/>
<dbReference type="InterPro" id="IPR015168">
    <property type="entry name" value="SsuA/THI5"/>
</dbReference>
<dbReference type="RefSeq" id="WP_104422586.1">
    <property type="nucleotide sequence ID" value="NZ_PTIY01000002.1"/>
</dbReference>
<keyword evidence="1" id="KW-0732">Signal</keyword>
<evidence type="ECO:0000256" key="1">
    <source>
        <dbReference type="SAM" id="SignalP"/>
    </source>
</evidence>
<evidence type="ECO:0000259" key="2">
    <source>
        <dbReference type="Pfam" id="PF09084"/>
    </source>
</evidence>
<evidence type="ECO:0000313" key="3">
    <source>
        <dbReference type="EMBL" id="PPK73334.1"/>
    </source>
</evidence>
<keyword evidence="4" id="KW-1185">Reference proteome</keyword>
<sequence>MKFKVLLLSLLLSANGFAAEKTVIRIGVQSGGTVEWELPALQDELKAKQADVQLDIHHVANTEAGKIALQSGAVDIIVSDWIWVSGLREKGADFTFYPYSDISGVLMVPKDSGIHSLQDLKGKRLGIAGGELDKNWLLLQTLAKQQLDMDLDASVEKVFAAPPLLNEQIKQGRIDAVLNYWHFAARLEAEGYRTLIDGRSILQGLGISDSVANLGYIFKQSWADRHKQALRQFLDAGKQAKQTLCSSDAAWQKIIPLTKIDDETTRKHLRQNYCAGNIEHWGETEQKAAEKVYLLLHKQSKQALTGKSEQLQPGTFW</sequence>
<feature type="domain" description="SsuA/THI5-like" evidence="2">
    <location>
        <begin position="49"/>
        <end position="243"/>
    </location>
</feature>
<dbReference type="Proteomes" id="UP000238071">
    <property type="component" value="Unassembled WGS sequence"/>
</dbReference>
<gene>
    <name evidence="3" type="ORF">B0F88_102316</name>
</gene>
<feature type="chain" id="PRO_5015448041" evidence="1">
    <location>
        <begin position="19"/>
        <end position="317"/>
    </location>
</feature>
<protein>
    <submittedName>
        <fullName evidence="3">NitT/TauT family transport system substrate-binding protein</fullName>
    </submittedName>
</protein>
<comment type="caution">
    <text evidence="3">The sequence shown here is derived from an EMBL/GenBank/DDBJ whole genome shotgun (WGS) entry which is preliminary data.</text>
</comment>
<accession>A0A2S6H773</accession>
<feature type="signal peptide" evidence="1">
    <location>
        <begin position="1"/>
        <end position="18"/>
    </location>
</feature>
<dbReference type="PANTHER" id="PTHR30024">
    <property type="entry name" value="ALIPHATIC SULFONATES-BINDING PROTEIN-RELATED"/>
    <property type="match status" value="1"/>
</dbReference>
<evidence type="ECO:0000313" key="4">
    <source>
        <dbReference type="Proteomes" id="UP000238071"/>
    </source>
</evidence>
<dbReference type="Pfam" id="PF09084">
    <property type="entry name" value="NMT1"/>
    <property type="match status" value="1"/>
</dbReference>
<proteinExistence type="predicted"/>
<name>A0A2S6H773_9GAMM</name>
<dbReference type="PANTHER" id="PTHR30024:SF48">
    <property type="entry name" value="ABC TRANSPORTER SUBSTRATE-BINDING PROTEIN"/>
    <property type="match status" value="1"/>
</dbReference>
<dbReference type="EMBL" id="PTIY01000002">
    <property type="protein sequence ID" value="PPK73334.1"/>
    <property type="molecule type" value="Genomic_DNA"/>
</dbReference>
<dbReference type="Gene3D" id="3.40.190.10">
    <property type="entry name" value="Periplasmic binding protein-like II"/>
    <property type="match status" value="2"/>
</dbReference>
<dbReference type="SUPFAM" id="SSF53850">
    <property type="entry name" value="Periplasmic binding protein-like II"/>
    <property type="match status" value="1"/>
</dbReference>